<accession>A0A2W0C7K2</accession>
<evidence type="ECO:0000313" key="2">
    <source>
        <dbReference type="EMBL" id="PYY25972.1"/>
    </source>
</evidence>
<sequence length="844" mass="94632">MSMSEPLLTQIVKQQLPAGAKVVTILKPVEHPAIYAADLTGDGMPEIAAVYKLDGELTLLILKFVQGQWTKMSVTKGLGYNATLLTAAPVTSTARSNLIVGWQLGSIWSKLAVYEWTEAGLTDVAPADLYFSHAEIIDMPGQHGRDGKVEIALWTHDTGEAYRVDIIRWQNGKWVPATDVYMYYFPKVVQYYEQLTQHYPDYTFYWYYLADAQYRAGLLPAAQISVQKALSFNEPYPSREALLELEKQIKQSMGGSHVRETTWLFPISVRTIQGTRWGYMDAQGTRWGYMDAQGRIRLEPVLDDARDFQANGLAVVVKDGKAGVINLNGQYVVQPVYDSINSFEEDRAIVIDAQGFKMIDEQGHVLTKRAYPFIANMKDGRALFYDTSGAQAGGDVSRYGYLDAAGNEVIRAQFVSAYDFSDGKAVVQIKDNEFALIDRNGNRLATYPYAYVGPLGDGLLAFQKETPGKYGYIDERGQVRIEPKFTTALPFNGGHAIVNTAEDYKSIYGVINKQGAFVIQPGYNDIRDLGEQRFALGQAIDPEQPFIGSLYAIADVNGRRLTEFIYRDVGDYKGGLASASDGRQTVLLDLSGRPASGYPRVEGSGTLEVVAPDLIKANVDQRLLYVSRAGQIIWRQNTIVPLQPPYRVREEKYKPNIDYLVYYPQVEGLTDQAAQLALNLKLRNLSQVKPIPPDQKLDYSYTGDFDITFYQQQLLQLQLTGYNYPFGAAHGMPTMIYAIINLSSGQLYELKDLFKPNSDYVKVLSQIVGDQIKNDPQYSYVFPDTYEGISPNQPFFVTADALHLYFNPYEIAPYAAGFPTFTIPFVQIRDIINTEGSFWKAFHM</sequence>
<dbReference type="Gene3D" id="3.90.640.20">
    <property type="entry name" value="Heat-shock cognate protein, ATPase"/>
    <property type="match status" value="1"/>
</dbReference>
<dbReference type="InterPro" id="IPR032774">
    <property type="entry name" value="WG_beta_rep"/>
</dbReference>
<organism evidence="2 3">
    <name type="scientific">Paenibacillus illinoisensis</name>
    <dbReference type="NCBI Taxonomy" id="59845"/>
    <lineage>
        <taxon>Bacteria</taxon>
        <taxon>Bacillati</taxon>
        <taxon>Bacillota</taxon>
        <taxon>Bacilli</taxon>
        <taxon>Bacillales</taxon>
        <taxon>Paenibacillaceae</taxon>
        <taxon>Paenibacillus</taxon>
    </lineage>
</organism>
<protein>
    <submittedName>
        <fullName evidence="2">KWG repeat-containing protein</fullName>
    </submittedName>
</protein>
<feature type="domain" description="DUF3298" evidence="1">
    <location>
        <begin position="751"/>
        <end position="825"/>
    </location>
</feature>
<dbReference type="PANTHER" id="PTHR37841:SF1">
    <property type="entry name" value="DUF3298 DOMAIN-CONTAINING PROTEIN"/>
    <property type="match status" value="1"/>
</dbReference>
<dbReference type="SUPFAM" id="SSF48452">
    <property type="entry name" value="TPR-like"/>
    <property type="match status" value="1"/>
</dbReference>
<dbReference type="Pfam" id="PF11738">
    <property type="entry name" value="DUF3298"/>
    <property type="match status" value="1"/>
</dbReference>
<dbReference type="RefSeq" id="WP_110822085.1">
    <property type="nucleotide sequence ID" value="NZ_PRLG01000029.1"/>
</dbReference>
<dbReference type="Proteomes" id="UP000247459">
    <property type="component" value="Unassembled WGS sequence"/>
</dbReference>
<dbReference type="InterPro" id="IPR011990">
    <property type="entry name" value="TPR-like_helical_dom_sf"/>
</dbReference>
<dbReference type="EMBL" id="PRLG01000029">
    <property type="protein sequence ID" value="PYY25972.1"/>
    <property type="molecule type" value="Genomic_DNA"/>
</dbReference>
<dbReference type="Gene3D" id="3.30.565.40">
    <property type="entry name" value="Fervidobacterium nodosum Rt17-B1 like"/>
    <property type="match status" value="1"/>
</dbReference>
<comment type="caution">
    <text evidence="2">The sequence shown here is derived from an EMBL/GenBank/DDBJ whole genome shotgun (WGS) entry which is preliminary data.</text>
</comment>
<name>A0A2W0C7K2_9BACL</name>
<dbReference type="InterPro" id="IPR037126">
    <property type="entry name" value="PdaC/RsiV-like_sf"/>
</dbReference>
<dbReference type="OrthoDB" id="5637at2"/>
<dbReference type="PANTHER" id="PTHR37841">
    <property type="entry name" value="GLR2918 PROTEIN"/>
    <property type="match status" value="1"/>
</dbReference>
<proteinExistence type="predicted"/>
<dbReference type="InterPro" id="IPR021729">
    <property type="entry name" value="DUF3298"/>
</dbReference>
<evidence type="ECO:0000313" key="3">
    <source>
        <dbReference type="Proteomes" id="UP000247459"/>
    </source>
</evidence>
<gene>
    <name evidence="2" type="ORF">PIL02S_05342</name>
</gene>
<dbReference type="AlphaFoldDB" id="A0A2W0C7K2"/>
<dbReference type="Gene3D" id="1.25.40.10">
    <property type="entry name" value="Tetratricopeptide repeat domain"/>
    <property type="match status" value="1"/>
</dbReference>
<evidence type="ECO:0000259" key="1">
    <source>
        <dbReference type="Pfam" id="PF11738"/>
    </source>
</evidence>
<reference evidence="2 3" key="1">
    <citation type="submission" date="2018-01" db="EMBL/GenBank/DDBJ databases">
        <title>Genome sequence of the PGP bacterium Paenibacillus illinoisensis E3.</title>
        <authorList>
            <person name="Rolli E."/>
            <person name="Marasco R."/>
            <person name="Bessem C."/>
            <person name="Michoud G."/>
            <person name="Gaiarsa S."/>
            <person name="Borin S."/>
            <person name="Daffonchio D."/>
        </authorList>
    </citation>
    <scope>NUCLEOTIDE SEQUENCE [LARGE SCALE GENOMIC DNA]</scope>
    <source>
        <strain evidence="2 3">E3</strain>
    </source>
</reference>
<dbReference type="Pfam" id="PF14903">
    <property type="entry name" value="WG_beta_rep"/>
    <property type="match status" value="5"/>
</dbReference>